<dbReference type="Proteomes" id="UP000001338">
    <property type="component" value="Unassembled WGS sequence"/>
</dbReference>
<proteinExistence type="predicted"/>
<evidence type="ECO:0000313" key="1">
    <source>
        <dbReference type="EMBL" id="EKR65653.1"/>
    </source>
</evidence>
<accession>A0A828Z5I4</accession>
<name>A0A828Z5I4_9LEPT</name>
<evidence type="ECO:0000313" key="2">
    <source>
        <dbReference type="Proteomes" id="UP000001338"/>
    </source>
</evidence>
<reference evidence="1 2" key="1">
    <citation type="submission" date="2012-10" db="EMBL/GenBank/DDBJ databases">
        <authorList>
            <person name="Harkins D.M."/>
            <person name="Durkin A.S."/>
            <person name="Brinkac L.M."/>
            <person name="Haft D.H."/>
            <person name="Selengut J.D."/>
            <person name="Sanka R."/>
            <person name="DePew J."/>
            <person name="Purushe J."/>
            <person name="Whelen A.C."/>
            <person name="Vinetz J.M."/>
            <person name="Sutton G.G."/>
            <person name="Nierman W.C."/>
            <person name="Fouts D.E."/>
        </authorList>
    </citation>
    <scope>NUCLEOTIDE SEQUENCE [LARGE SCALE GENOMIC DNA]</scope>
    <source>
        <strain evidence="1 2">2006001853</strain>
    </source>
</reference>
<dbReference type="EMBL" id="AFLV02000015">
    <property type="protein sequence ID" value="EKR65653.1"/>
    <property type="molecule type" value="Genomic_DNA"/>
</dbReference>
<organism evidence="1 2">
    <name type="scientific">Leptospira weilii str. 2006001853</name>
    <dbReference type="NCBI Taxonomy" id="1001589"/>
    <lineage>
        <taxon>Bacteria</taxon>
        <taxon>Pseudomonadati</taxon>
        <taxon>Spirochaetota</taxon>
        <taxon>Spirochaetia</taxon>
        <taxon>Leptospirales</taxon>
        <taxon>Leptospiraceae</taxon>
        <taxon>Leptospira</taxon>
    </lineage>
</organism>
<sequence>MTSTFTIFLPFLSKIDFASRFVKKQIDTKDKTYNNIPLSLGSDAFAERSVILQILSMEK</sequence>
<gene>
    <name evidence="1" type="ORF">LEP1GSC036_4083</name>
</gene>
<dbReference type="AlphaFoldDB" id="A0A828Z5I4"/>
<protein>
    <submittedName>
        <fullName evidence="1">Uncharacterized protein</fullName>
    </submittedName>
</protein>
<comment type="caution">
    <text evidence="1">The sequence shown here is derived from an EMBL/GenBank/DDBJ whole genome shotgun (WGS) entry which is preliminary data.</text>
</comment>